<evidence type="ECO:0000313" key="2">
    <source>
        <dbReference type="Proteomes" id="UP001299046"/>
    </source>
</evidence>
<keyword evidence="2" id="KW-1185">Reference proteome</keyword>
<proteinExistence type="predicted"/>
<name>A0ABU5YEC2_9MYCO</name>
<sequence>MRTTEVLADPLIDAVAVILTVPAVELYALLWRAGVIEVTHPASKRPASEVLALRPAG</sequence>
<comment type="caution">
    <text evidence="1">The sequence shown here is derived from an EMBL/GenBank/DDBJ whole genome shotgun (WGS) entry which is preliminary data.</text>
</comment>
<dbReference type="EMBL" id="JAYJJT010000001">
    <property type="protein sequence ID" value="MEB3048408.1"/>
    <property type="molecule type" value="Genomic_DNA"/>
</dbReference>
<reference evidence="1 2" key="1">
    <citation type="submission" date="2023-12" db="EMBL/GenBank/DDBJ databases">
        <title>Description of new species of Mycobacterium terrae complex isolated from sewage at the Sao Paulo Zoological Park Foundation in Brazil.</title>
        <authorList>
            <person name="Romagnoli C.L."/>
            <person name="Conceicao E.C."/>
            <person name="Machado E."/>
            <person name="Barreto L.B.P.F."/>
            <person name="Sharma A."/>
            <person name="Silva N.M."/>
            <person name="Marques L.E."/>
            <person name="Juliana M.A."/>
            <person name="Lourenco M.C.S."/>
            <person name="Digiampietri L.A."/>
            <person name="Suffys P.N."/>
            <person name="Viana-Niero C."/>
        </authorList>
    </citation>
    <scope>NUCLEOTIDE SEQUENCE [LARGE SCALE GENOMIC DNA]</scope>
    <source>
        <strain evidence="1 2">MYC123</strain>
    </source>
</reference>
<accession>A0ABU5YEC2</accession>
<protein>
    <submittedName>
        <fullName evidence="1">Rv1535 domain-containing protein</fullName>
    </submittedName>
</protein>
<dbReference type="Proteomes" id="UP001299046">
    <property type="component" value="Unassembled WGS sequence"/>
</dbReference>
<organism evidence="1 2">
    <name type="scientific">[Mycobacterium] zoologicum</name>
    <dbReference type="NCBI Taxonomy" id="2872311"/>
    <lineage>
        <taxon>Bacteria</taxon>
        <taxon>Bacillati</taxon>
        <taxon>Actinomycetota</taxon>
        <taxon>Actinomycetes</taxon>
        <taxon>Mycobacteriales</taxon>
        <taxon>Mycobacteriaceae</taxon>
        <taxon>Mycolicibacter</taxon>
    </lineage>
</organism>
<gene>
    <name evidence="1" type="ORF">KV112_01440</name>
</gene>
<dbReference type="NCBIfam" id="NF040653">
    <property type="entry name" value="Rv1535_dom"/>
    <property type="match status" value="1"/>
</dbReference>
<dbReference type="RefSeq" id="WP_224863199.1">
    <property type="nucleotide sequence ID" value="NZ_JAYJJS010000015.1"/>
</dbReference>
<evidence type="ECO:0000313" key="1">
    <source>
        <dbReference type="EMBL" id="MEB3048408.1"/>
    </source>
</evidence>